<keyword evidence="1" id="KW-0812">Transmembrane</keyword>
<accession>A0AAD7DZS1</accession>
<feature type="signal peptide" evidence="2">
    <location>
        <begin position="1"/>
        <end position="20"/>
    </location>
</feature>
<keyword evidence="4" id="KW-1185">Reference proteome</keyword>
<feature type="transmembrane region" description="Helical" evidence="1">
    <location>
        <begin position="250"/>
        <end position="272"/>
    </location>
</feature>
<proteinExistence type="predicted"/>
<dbReference type="AlphaFoldDB" id="A0AAD7DZS1"/>
<evidence type="ECO:0000313" key="3">
    <source>
        <dbReference type="EMBL" id="KAJ7702650.1"/>
    </source>
</evidence>
<evidence type="ECO:0000256" key="1">
    <source>
        <dbReference type="SAM" id="Phobius"/>
    </source>
</evidence>
<dbReference type="Proteomes" id="UP001221757">
    <property type="component" value="Unassembled WGS sequence"/>
</dbReference>
<keyword evidence="1" id="KW-0472">Membrane</keyword>
<gene>
    <name evidence="3" type="ORF">B0H17DRAFT_1042771</name>
</gene>
<feature type="chain" id="PRO_5042261471" evidence="2">
    <location>
        <begin position="21"/>
        <end position="364"/>
    </location>
</feature>
<evidence type="ECO:0000313" key="4">
    <source>
        <dbReference type="Proteomes" id="UP001221757"/>
    </source>
</evidence>
<keyword evidence="2" id="KW-0732">Signal</keyword>
<reference evidence="3" key="1">
    <citation type="submission" date="2023-03" db="EMBL/GenBank/DDBJ databases">
        <title>Massive genome expansion in bonnet fungi (Mycena s.s.) driven by repeated elements and novel gene families across ecological guilds.</title>
        <authorList>
            <consortium name="Lawrence Berkeley National Laboratory"/>
            <person name="Harder C.B."/>
            <person name="Miyauchi S."/>
            <person name="Viragh M."/>
            <person name="Kuo A."/>
            <person name="Thoen E."/>
            <person name="Andreopoulos B."/>
            <person name="Lu D."/>
            <person name="Skrede I."/>
            <person name="Drula E."/>
            <person name="Henrissat B."/>
            <person name="Morin E."/>
            <person name="Kohler A."/>
            <person name="Barry K."/>
            <person name="LaButti K."/>
            <person name="Morin E."/>
            <person name="Salamov A."/>
            <person name="Lipzen A."/>
            <person name="Mereny Z."/>
            <person name="Hegedus B."/>
            <person name="Baldrian P."/>
            <person name="Stursova M."/>
            <person name="Weitz H."/>
            <person name="Taylor A."/>
            <person name="Grigoriev I.V."/>
            <person name="Nagy L.G."/>
            <person name="Martin F."/>
            <person name="Kauserud H."/>
        </authorList>
    </citation>
    <scope>NUCLEOTIDE SEQUENCE</scope>
    <source>
        <strain evidence="3">CBHHK067</strain>
    </source>
</reference>
<evidence type="ECO:0000256" key="2">
    <source>
        <dbReference type="SAM" id="SignalP"/>
    </source>
</evidence>
<name>A0AAD7DZS1_MYCRO</name>
<keyword evidence="1" id="KW-1133">Transmembrane helix</keyword>
<comment type="caution">
    <text evidence="3">The sequence shown here is derived from an EMBL/GenBank/DDBJ whole genome shotgun (WGS) entry which is preliminary data.</text>
</comment>
<dbReference type="EMBL" id="JARKIE010000014">
    <property type="protein sequence ID" value="KAJ7702650.1"/>
    <property type="molecule type" value="Genomic_DNA"/>
</dbReference>
<protein>
    <submittedName>
        <fullName evidence="3">Uncharacterized protein</fullName>
    </submittedName>
</protein>
<organism evidence="3 4">
    <name type="scientific">Mycena rosella</name>
    <name type="common">Pink bonnet</name>
    <name type="synonym">Agaricus rosellus</name>
    <dbReference type="NCBI Taxonomy" id="1033263"/>
    <lineage>
        <taxon>Eukaryota</taxon>
        <taxon>Fungi</taxon>
        <taxon>Dikarya</taxon>
        <taxon>Basidiomycota</taxon>
        <taxon>Agaricomycotina</taxon>
        <taxon>Agaricomycetes</taxon>
        <taxon>Agaricomycetidae</taxon>
        <taxon>Agaricales</taxon>
        <taxon>Marasmiineae</taxon>
        <taxon>Mycenaceae</taxon>
        <taxon>Mycena</taxon>
    </lineage>
</organism>
<sequence length="364" mass="38285">MHASMLLCALLAGTIPGIRAQGDQMFQWGFTGTQAVSTSLPSCRSFPIEASALTAHGVPPYYMMAFAVGGAPITTFIGKNENNLSWTPNHPVGTQLLLGVVDSRGNSGGIDKPLYTVVAGASTQCIFTPAVEPAFTVTANVTDALTTCQPWGLTIQGGTPPYNITLAALNAPDATNVTLGPDDSVFTYINRADPGTQLLASVSDLNGRWATGSPLVRTQGSTNVSCVGLVSIGTQGPPSTPVPSMSRARIGTIAGASAGGLLLVCGLIVWALQRRRRLRRSHDGVKCTPFRTFPSDDSQIGMNPREYLPAVHKSKIVAQARSHHTVPFLMTELRPSSASSPASLPRVRELPPPYAHPGLYEGGL</sequence>